<dbReference type="AlphaFoldDB" id="A0A8J5KSR5"/>
<sequence>MGCYPLGKMVTKAFDKCKGRKRRGIATTMVYSPPPSYSYARSVAKHVTFSTDHAVVMPPDTVQMVPPVSKHHHPGPAILPSPQAEMAQSNEQCRVRFAPESTTQHGEIPIPPRAPRSKQPRFPVEQDHQAADGFAHPLRREPPQFRDDTANRNEPPPTYTASPLPRWEEGERRREYFGGEYHYYPTPVREGIYRIATDPNRLTTIFSEENPNACSIV</sequence>
<protein>
    <submittedName>
        <fullName evidence="2">Uncharacterized protein</fullName>
    </submittedName>
</protein>
<feature type="compositionally biased region" description="Basic and acidic residues" evidence="1">
    <location>
        <begin position="138"/>
        <end position="151"/>
    </location>
</feature>
<dbReference type="Proteomes" id="UP000734854">
    <property type="component" value="Unassembled WGS sequence"/>
</dbReference>
<evidence type="ECO:0000313" key="2">
    <source>
        <dbReference type="EMBL" id="KAG6493697.1"/>
    </source>
</evidence>
<proteinExistence type="predicted"/>
<gene>
    <name evidence="2" type="ORF">ZIOFF_048691</name>
</gene>
<evidence type="ECO:0000313" key="3">
    <source>
        <dbReference type="Proteomes" id="UP000734854"/>
    </source>
</evidence>
<evidence type="ECO:0000256" key="1">
    <source>
        <dbReference type="SAM" id="MobiDB-lite"/>
    </source>
</evidence>
<name>A0A8J5KSR5_ZINOF</name>
<organism evidence="2 3">
    <name type="scientific">Zingiber officinale</name>
    <name type="common">Ginger</name>
    <name type="synonym">Amomum zingiber</name>
    <dbReference type="NCBI Taxonomy" id="94328"/>
    <lineage>
        <taxon>Eukaryota</taxon>
        <taxon>Viridiplantae</taxon>
        <taxon>Streptophyta</taxon>
        <taxon>Embryophyta</taxon>
        <taxon>Tracheophyta</taxon>
        <taxon>Spermatophyta</taxon>
        <taxon>Magnoliopsida</taxon>
        <taxon>Liliopsida</taxon>
        <taxon>Zingiberales</taxon>
        <taxon>Zingiberaceae</taxon>
        <taxon>Zingiber</taxon>
    </lineage>
</organism>
<accession>A0A8J5KSR5</accession>
<keyword evidence="3" id="KW-1185">Reference proteome</keyword>
<reference evidence="2 3" key="1">
    <citation type="submission" date="2020-08" db="EMBL/GenBank/DDBJ databases">
        <title>Plant Genome Project.</title>
        <authorList>
            <person name="Zhang R.-G."/>
        </authorList>
    </citation>
    <scope>NUCLEOTIDE SEQUENCE [LARGE SCALE GENOMIC DNA]</scope>
    <source>
        <tissue evidence="2">Rhizome</tissue>
    </source>
</reference>
<feature type="region of interest" description="Disordered" evidence="1">
    <location>
        <begin position="99"/>
        <end position="167"/>
    </location>
</feature>
<dbReference type="EMBL" id="JACMSC010000013">
    <property type="protein sequence ID" value="KAG6493697.1"/>
    <property type="molecule type" value="Genomic_DNA"/>
</dbReference>
<comment type="caution">
    <text evidence="2">The sequence shown here is derived from an EMBL/GenBank/DDBJ whole genome shotgun (WGS) entry which is preliminary data.</text>
</comment>